<dbReference type="Proteomes" id="UP000076727">
    <property type="component" value="Unassembled WGS sequence"/>
</dbReference>
<dbReference type="SUPFAM" id="SSF53474">
    <property type="entry name" value="alpha/beta-Hydrolases"/>
    <property type="match status" value="1"/>
</dbReference>
<protein>
    <submittedName>
        <fullName evidence="1">Alpha/beta-hydrolase</fullName>
    </submittedName>
</protein>
<dbReference type="Gene3D" id="3.40.50.1820">
    <property type="entry name" value="alpha/beta hydrolase"/>
    <property type="match status" value="1"/>
</dbReference>
<proteinExistence type="predicted"/>
<sequence length="290" mass="31604">MAPSKQTVVIGGIAVNVYSLPGATEPSAPVAVLFFLHGRTGKAGDCEWVAHSTLEWTDELRKSAGVQGQDLLVVTLDQRNHGDRTVDVRANSGWREQPPERNDRHAYDMYAIFAGTSRDVSFLIDFLPSYLYPSGERTISQWFVGGISLGGHATWYTLRHEPRVKLGIPVIGCPDYLALMSKRAALNGIPFEPPYIPKTFLSVVAQQDPSTALYKAADSSNPFYGKKVLVLSGGSDKLVPWTASKEFVDNLNVGPAGIKEVVVAPGVGHECTKDMVRAMSKFLWEQALAA</sequence>
<reference evidence="1 2" key="1">
    <citation type="journal article" date="2016" name="Mol. Biol. Evol.">
        <title>Comparative Genomics of Early-Diverging Mushroom-Forming Fungi Provides Insights into the Origins of Lignocellulose Decay Capabilities.</title>
        <authorList>
            <person name="Nagy L.G."/>
            <person name="Riley R."/>
            <person name="Tritt A."/>
            <person name="Adam C."/>
            <person name="Daum C."/>
            <person name="Floudas D."/>
            <person name="Sun H."/>
            <person name="Yadav J.S."/>
            <person name="Pangilinan J."/>
            <person name="Larsson K.H."/>
            <person name="Matsuura K."/>
            <person name="Barry K."/>
            <person name="Labutti K."/>
            <person name="Kuo R."/>
            <person name="Ohm R.A."/>
            <person name="Bhattacharya S.S."/>
            <person name="Shirouzu T."/>
            <person name="Yoshinaga Y."/>
            <person name="Martin F.M."/>
            <person name="Grigoriev I.V."/>
            <person name="Hibbett D.S."/>
        </authorList>
    </citation>
    <scope>NUCLEOTIDE SEQUENCE [LARGE SCALE GENOMIC DNA]</scope>
    <source>
        <strain evidence="1 2">L-15889</strain>
    </source>
</reference>
<dbReference type="EMBL" id="KV429036">
    <property type="protein sequence ID" value="KZT73578.1"/>
    <property type="molecule type" value="Genomic_DNA"/>
</dbReference>
<dbReference type="InterPro" id="IPR029058">
    <property type="entry name" value="AB_hydrolase_fold"/>
</dbReference>
<keyword evidence="2" id="KW-1185">Reference proteome</keyword>
<accession>A0A165TKK0</accession>
<evidence type="ECO:0000313" key="1">
    <source>
        <dbReference type="EMBL" id="KZT73578.1"/>
    </source>
</evidence>
<dbReference type="OrthoDB" id="2152248at2759"/>
<dbReference type="AlphaFoldDB" id="A0A165TKK0"/>
<evidence type="ECO:0000313" key="2">
    <source>
        <dbReference type="Proteomes" id="UP000076727"/>
    </source>
</evidence>
<keyword evidence="1" id="KW-0378">Hydrolase</keyword>
<name>A0A165TKK0_9APHY</name>
<dbReference type="GO" id="GO:0016787">
    <property type="term" value="F:hydrolase activity"/>
    <property type="evidence" value="ECO:0007669"/>
    <property type="project" value="UniProtKB-KW"/>
</dbReference>
<gene>
    <name evidence="1" type="ORF">DAEQUDRAFT_748791</name>
</gene>
<dbReference type="PANTHER" id="PTHR47381">
    <property type="entry name" value="ALPHA/BETA-HYDROLASES SUPERFAMILY PROTEIN"/>
    <property type="match status" value="1"/>
</dbReference>
<organism evidence="1 2">
    <name type="scientific">Daedalea quercina L-15889</name>
    <dbReference type="NCBI Taxonomy" id="1314783"/>
    <lineage>
        <taxon>Eukaryota</taxon>
        <taxon>Fungi</taxon>
        <taxon>Dikarya</taxon>
        <taxon>Basidiomycota</taxon>
        <taxon>Agaricomycotina</taxon>
        <taxon>Agaricomycetes</taxon>
        <taxon>Polyporales</taxon>
        <taxon>Fomitopsis</taxon>
    </lineage>
</organism>
<dbReference type="PANTHER" id="PTHR47381:SF3">
    <property type="entry name" value="ALPHA_BETA-HYDROLASES SUPERFAMILY PROTEIN"/>
    <property type="match status" value="1"/>
</dbReference>
<dbReference type="STRING" id="1314783.A0A165TKK0"/>